<dbReference type="PATRIC" id="fig|1423786.4.peg.559"/>
<organism evidence="1 2">
    <name type="scientific">Lentilactobacillus parafarraginis DSM 18390 = JCM 14109</name>
    <dbReference type="NCBI Taxonomy" id="1423786"/>
    <lineage>
        <taxon>Bacteria</taxon>
        <taxon>Bacillati</taxon>
        <taxon>Bacillota</taxon>
        <taxon>Bacilli</taxon>
        <taxon>Lactobacillales</taxon>
        <taxon>Lactobacillaceae</taxon>
        <taxon>Lentilactobacillus</taxon>
    </lineage>
</organism>
<evidence type="ECO:0000313" key="1">
    <source>
        <dbReference type="EMBL" id="KRM44411.1"/>
    </source>
</evidence>
<comment type="caution">
    <text evidence="1">The sequence shown here is derived from an EMBL/GenBank/DDBJ whole genome shotgun (WGS) entry which is preliminary data.</text>
</comment>
<reference evidence="1 2" key="1">
    <citation type="journal article" date="2015" name="Genome Announc.">
        <title>Expanding the biotechnology potential of lactobacilli through comparative genomics of 213 strains and associated genera.</title>
        <authorList>
            <person name="Sun Z."/>
            <person name="Harris H.M."/>
            <person name="McCann A."/>
            <person name="Guo C."/>
            <person name="Argimon S."/>
            <person name="Zhang W."/>
            <person name="Yang X."/>
            <person name="Jeffery I.B."/>
            <person name="Cooney J.C."/>
            <person name="Kagawa T.F."/>
            <person name="Liu W."/>
            <person name="Song Y."/>
            <person name="Salvetti E."/>
            <person name="Wrobel A."/>
            <person name="Rasinkangas P."/>
            <person name="Parkhill J."/>
            <person name="Rea M.C."/>
            <person name="O'Sullivan O."/>
            <person name="Ritari J."/>
            <person name="Douillard F.P."/>
            <person name="Paul Ross R."/>
            <person name="Yang R."/>
            <person name="Briner A.E."/>
            <person name="Felis G.E."/>
            <person name="de Vos W.M."/>
            <person name="Barrangou R."/>
            <person name="Klaenhammer T.R."/>
            <person name="Caufield P.W."/>
            <person name="Cui Y."/>
            <person name="Zhang H."/>
            <person name="O'Toole P.W."/>
        </authorList>
    </citation>
    <scope>NUCLEOTIDE SEQUENCE [LARGE SCALE GENOMIC DNA]</scope>
    <source>
        <strain evidence="1 2">DSM 18390</strain>
    </source>
</reference>
<dbReference type="AlphaFoldDB" id="A0A0R1YXI8"/>
<proteinExistence type="predicted"/>
<name>A0A0R1YXI8_9LACO</name>
<sequence>MANETSEQWRQSLKSKEAFQDFVRKYFNNHREMKGHYDDSIYFEDYDIHLDSKDGLVVTLTTGSYTGQGMPIKDTEHVSVEDFRQLLLNKRFAKADVSLPDAFHMAADLVA</sequence>
<accession>A0A0R1YXI8</accession>
<dbReference type="RefSeq" id="WP_008212869.1">
    <property type="nucleotide sequence ID" value="NZ_AZFZ01000014.1"/>
</dbReference>
<dbReference type="EMBL" id="AZFZ01000014">
    <property type="protein sequence ID" value="KRM44411.1"/>
    <property type="molecule type" value="Genomic_DNA"/>
</dbReference>
<dbReference type="Proteomes" id="UP000051010">
    <property type="component" value="Unassembled WGS sequence"/>
</dbReference>
<evidence type="ECO:0000313" key="2">
    <source>
        <dbReference type="Proteomes" id="UP000051010"/>
    </source>
</evidence>
<protein>
    <submittedName>
        <fullName evidence="1">Uncharacterized protein</fullName>
    </submittedName>
</protein>
<gene>
    <name evidence="1" type="ORF">FD47_GL000536</name>
</gene>